<evidence type="ECO:0000256" key="3">
    <source>
        <dbReference type="PIRSR" id="PIRSR605502-1"/>
    </source>
</evidence>
<dbReference type="PANTHER" id="PTHR16222:SF24">
    <property type="entry name" value="ADP-RIBOSYLHYDROLASE ARH3"/>
    <property type="match status" value="1"/>
</dbReference>
<sequence>MSKLRDGIYGLAIADALGVPFEFKKRGTFTCTGMVGFGTWNQVAGTWSDDTSMTLATCKSIKDKNKIYLEDIRKNFEAWLFEGKFACHGETFDVGVTTRDALGEGHGIDDFYANGNGSLMRILPLAFTDARDEEIESVSSITHAHEISRKACLDYVHLARKLIAGKKLEELGLDHIKNKPEDEIQSTGFVLHTFEASLWCLLNTNSYKEAVLKAINLGDDTDTTGAVTGGLAGIIYGFDGFPKEWIDILKNKNLIEDCLF</sequence>
<dbReference type="PANTHER" id="PTHR16222">
    <property type="entry name" value="ADP-RIBOSYLGLYCOHYDROLASE"/>
    <property type="match status" value="1"/>
</dbReference>
<feature type="binding site" evidence="3">
    <location>
        <position position="222"/>
    </location>
    <ligand>
        <name>Mg(2+)</name>
        <dbReference type="ChEBI" id="CHEBI:18420"/>
        <label>1</label>
    </ligand>
</feature>
<dbReference type="PATRIC" id="fig|54005.3.peg.630"/>
<keyword evidence="2 4" id="KW-0378">Hydrolase</keyword>
<feature type="binding site" evidence="3">
    <location>
        <position position="223"/>
    </location>
    <ligand>
        <name>Mg(2+)</name>
        <dbReference type="ChEBI" id="CHEBI:18420"/>
        <label>1</label>
    </ligand>
</feature>
<dbReference type="InterPro" id="IPR005502">
    <property type="entry name" value="Ribosyl_crysJ1"/>
</dbReference>
<dbReference type="GO" id="GO:0016787">
    <property type="term" value="F:hydrolase activity"/>
    <property type="evidence" value="ECO:0007669"/>
    <property type="project" value="UniProtKB-KW"/>
</dbReference>
<dbReference type="Pfam" id="PF03747">
    <property type="entry name" value="ADP_ribosyl_GH"/>
    <property type="match status" value="2"/>
</dbReference>
<dbReference type="RefSeq" id="WP_060799870.1">
    <property type="nucleotide sequence ID" value="NZ_KQ957096.1"/>
</dbReference>
<protein>
    <submittedName>
        <fullName evidence="4">ADP-ribosylglycohydrolase</fullName>
    </submittedName>
</protein>
<reference evidence="4 5" key="1">
    <citation type="submission" date="2016-01" db="EMBL/GenBank/DDBJ databases">
        <authorList>
            <person name="Oliw E.H."/>
        </authorList>
    </citation>
    <scope>NUCLEOTIDE SEQUENCE [LARGE SCALE GENOMIC DNA]</scope>
    <source>
        <strain evidence="4 5">CMW7756A</strain>
    </source>
</reference>
<dbReference type="InterPro" id="IPR050792">
    <property type="entry name" value="ADP-ribosylglycohydrolase"/>
</dbReference>
<comment type="similarity">
    <text evidence="1">Belongs to the ADP-ribosylglycohydrolase family.</text>
</comment>
<organism evidence="4">
    <name type="scientific">Peptoniphilus harei</name>
    <dbReference type="NCBI Taxonomy" id="54005"/>
    <lineage>
        <taxon>Bacteria</taxon>
        <taxon>Bacillati</taxon>
        <taxon>Bacillota</taxon>
        <taxon>Tissierellia</taxon>
        <taxon>Tissierellales</taxon>
        <taxon>Peptoniphilaceae</taxon>
        <taxon>Peptoniphilus</taxon>
    </lineage>
</organism>
<dbReference type="SUPFAM" id="SSF101478">
    <property type="entry name" value="ADP-ribosylglycohydrolase"/>
    <property type="match status" value="1"/>
</dbReference>
<feature type="binding site" evidence="3">
    <location>
        <position position="48"/>
    </location>
    <ligand>
        <name>Mg(2+)</name>
        <dbReference type="ChEBI" id="CHEBI:18420"/>
        <label>1</label>
    </ligand>
</feature>
<comment type="cofactor">
    <cofactor evidence="3">
        <name>Mg(2+)</name>
        <dbReference type="ChEBI" id="CHEBI:18420"/>
    </cofactor>
    <text evidence="3">Binds 2 magnesium ions per subunit.</text>
</comment>
<dbReference type="Gene3D" id="1.10.4080.10">
    <property type="entry name" value="ADP-ribosylation/Crystallin J1"/>
    <property type="match status" value="1"/>
</dbReference>
<accession>A0A133PQY6</accession>
<feature type="binding site" evidence="3">
    <location>
        <position position="50"/>
    </location>
    <ligand>
        <name>Mg(2+)</name>
        <dbReference type="ChEBI" id="CHEBI:18420"/>
        <label>1</label>
    </ligand>
</feature>
<dbReference type="AlphaFoldDB" id="A0A133PQY6"/>
<evidence type="ECO:0000313" key="4">
    <source>
        <dbReference type="EMBL" id="KXA31042.1"/>
    </source>
</evidence>
<dbReference type="Proteomes" id="UP000070174">
    <property type="component" value="Unassembled WGS sequence"/>
</dbReference>
<gene>
    <name evidence="4" type="ORF">HMPREF3229_00640</name>
</gene>
<dbReference type="EMBL" id="LRQE01000021">
    <property type="protein sequence ID" value="KXA31042.1"/>
    <property type="molecule type" value="Genomic_DNA"/>
</dbReference>
<keyword evidence="3" id="KW-0479">Metal-binding</keyword>
<dbReference type="GO" id="GO:0046872">
    <property type="term" value="F:metal ion binding"/>
    <property type="evidence" value="ECO:0007669"/>
    <property type="project" value="UniProtKB-KW"/>
</dbReference>
<keyword evidence="3" id="KW-0460">Magnesium</keyword>
<name>A0A133PQY6_9FIRM</name>
<feature type="binding site" evidence="3">
    <location>
        <position position="220"/>
    </location>
    <ligand>
        <name>Mg(2+)</name>
        <dbReference type="ChEBI" id="CHEBI:18420"/>
        <label>1</label>
    </ligand>
</feature>
<comment type="caution">
    <text evidence="4">The sequence shown here is derived from an EMBL/GenBank/DDBJ whole genome shotgun (WGS) entry which is preliminary data.</text>
</comment>
<evidence type="ECO:0000256" key="2">
    <source>
        <dbReference type="ARBA" id="ARBA00022801"/>
    </source>
</evidence>
<evidence type="ECO:0000313" key="5">
    <source>
        <dbReference type="Proteomes" id="UP000070174"/>
    </source>
</evidence>
<evidence type="ECO:0000256" key="1">
    <source>
        <dbReference type="ARBA" id="ARBA00010702"/>
    </source>
</evidence>
<proteinExistence type="inferred from homology"/>
<feature type="binding site" evidence="3">
    <location>
        <position position="49"/>
    </location>
    <ligand>
        <name>Mg(2+)</name>
        <dbReference type="ChEBI" id="CHEBI:18420"/>
        <label>1</label>
    </ligand>
</feature>
<dbReference type="InterPro" id="IPR036705">
    <property type="entry name" value="Ribosyl_crysJ1_sf"/>
</dbReference>